<comment type="caution">
    <text evidence="2">The sequence shown here is derived from an EMBL/GenBank/DDBJ whole genome shotgun (WGS) entry which is preliminary data.</text>
</comment>
<evidence type="ECO:0000313" key="3">
    <source>
        <dbReference type="Proteomes" id="UP001162483"/>
    </source>
</evidence>
<evidence type="ECO:0000256" key="1">
    <source>
        <dbReference type="SAM" id="MobiDB-lite"/>
    </source>
</evidence>
<organism evidence="2 3">
    <name type="scientific">Staurois parvus</name>
    <dbReference type="NCBI Taxonomy" id="386267"/>
    <lineage>
        <taxon>Eukaryota</taxon>
        <taxon>Metazoa</taxon>
        <taxon>Chordata</taxon>
        <taxon>Craniata</taxon>
        <taxon>Vertebrata</taxon>
        <taxon>Euteleostomi</taxon>
        <taxon>Amphibia</taxon>
        <taxon>Batrachia</taxon>
        <taxon>Anura</taxon>
        <taxon>Neobatrachia</taxon>
        <taxon>Ranoidea</taxon>
        <taxon>Ranidae</taxon>
        <taxon>Staurois</taxon>
    </lineage>
</organism>
<dbReference type="EMBL" id="CATNWA010019654">
    <property type="protein sequence ID" value="CAI9614347.1"/>
    <property type="molecule type" value="Genomic_DNA"/>
</dbReference>
<dbReference type="Proteomes" id="UP001162483">
    <property type="component" value="Unassembled WGS sequence"/>
</dbReference>
<sequence>MVRCHKPGIRTGQVASSVEQRVSKGTETGCWDRYRAQDKHTPRQICGSGH</sequence>
<reference evidence="2" key="1">
    <citation type="submission" date="2023-05" db="EMBL/GenBank/DDBJ databases">
        <authorList>
            <person name="Stuckert A."/>
        </authorList>
    </citation>
    <scope>NUCLEOTIDE SEQUENCE</scope>
</reference>
<protein>
    <submittedName>
        <fullName evidence="2">Uncharacterized protein</fullName>
    </submittedName>
</protein>
<evidence type="ECO:0000313" key="2">
    <source>
        <dbReference type="EMBL" id="CAI9614347.1"/>
    </source>
</evidence>
<gene>
    <name evidence="2" type="ORF">SPARVUS_LOCUS15042652</name>
</gene>
<accession>A0ABN9H107</accession>
<keyword evidence="3" id="KW-1185">Reference proteome</keyword>
<feature type="region of interest" description="Disordered" evidence="1">
    <location>
        <begin position="1"/>
        <end position="20"/>
    </location>
</feature>
<feature type="non-terminal residue" evidence="2">
    <location>
        <position position="50"/>
    </location>
</feature>
<name>A0ABN9H107_9NEOB</name>
<proteinExistence type="predicted"/>